<dbReference type="EMBL" id="JAWPEI010000003">
    <property type="protein sequence ID" value="KAK4731319.1"/>
    <property type="molecule type" value="Genomic_DNA"/>
</dbReference>
<sequence>MVLAQDEDISKADKGRADGSINIYEGDKHGMELVKHQQHQSDILQASYQEPLFVASWEGNNSEHTPTLQIEDGKSGAFVNYHQCIIPTSADKLEHVVPKKSILIATLHSIVSHQLPQEESSNSTQGSIKIA</sequence>
<gene>
    <name evidence="1" type="ORF">R3W88_024307</name>
</gene>
<name>A0AAV9M051_9SOLN</name>
<proteinExistence type="predicted"/>
<protein>
    <submittedName>
        <fullName evidence="1">Uncharacterized protein</fullName>
    </submittedName>
</protein>
<evidence type="ECO:0000313" key="2">
    <source>
        <dbReference type="Proteomes" id="UP001311915"/>
    </source>
</evidence>
<dbReference type="AlphaFoldDB" id="A0AAV9M051"/>
<accession>A0AAV9M051</accession>
<keyword evidence="2" id="KW-1185">Reference proteome</keyword>
<reference evidence="1 2" key="1">
    <citation type="submission" date="2023-10" db="EMBL/GenBank/DDBJ databases">
        <title>Genome-Wide Identification Analysis in wild type Solanum Pinnatisectum Reveals Some Genes Defensing Phytophthora Infestans.</title>
        <authorList>
            <person name="Sun C."/>
        </authorList>
    </citation>
    <scope>NUCLEOTIDE SEQUENCE [LARGE SCALE GENOMIC DNA]</scope>
    <source>
        <strain evidence="1">LQN</strain>
        <tissue evidence="1">Leaf</tissue>
    </source>
</reference>
<organism evidence="1 2">
    <name type="scientific">Solanum pinnatisectum</name>
    <name type="common">tansyleaf nightshade</name>
    <dbReference type="NCBI Taxonomy" id="50273"/>
    <lineage>
        <taxon>Eukaryota</taxon>
        <taxon>Viridiplantae</taxon>
        <taxon>Streptophyta</taxon>
        <taxon>Embryophyta</taxon>
        <taxon>Tracheophyta</taxon>
        <taxon>Spermatophyta</taxon>
        <taxon>Magnoliopsida</taxon>
        <taxon>eudicotyledons</taxon>
        <taxon>Gunneridae</taxon>
        <taxon>Pentapetalae</taxon>
        <taxon>asterids</taxon>
        <taxon>lamiids</taxon>
        <taxon>Solanales</taxon>
        <taxon>Solanaceae</taxon>
        <taxon>Solanoideae</taxon>
        <taxon>Solaneae</taxon>
        <taxon>Solanum</taxon>
    </lineage>
</organism>
<comment type="caution">
    <text evidence="1">The sequence shown here is derived from an EMBL/GenBank/DDBJ whole genome shotgun (WGS) entry which is preliminary data.</text>
</comment>
<dbReference type="Proteomes" id="UP001311915">
    <property type="component" value="Unassembled WGS sequence"/>
</dbReference>
<evidence type="ECO:0000313" key="1">
    <source>
        <dbReference type="EMBL" id="KAK4731319.1"/>
    </source>
</evidence>